<dbReference type="EMBL" id="FNBJ01000007">
    <property type="protein sequence ID" value="SDF17943.1"/>
    <property type="molecule type" value="Genomic_DNA"/>
</dbReference>
<dbReference type="AlphaFoldDB" id="A0A1H9ZUI5"/>
<accession>A0A1H9ZUI5</accession>
<protein>
    <submittedName>
        <fullName evidence="2">Uncharacterized protein</fullName>
    </submittedName>
</protein>
<evidence type="ECO:0000313" key="4">
    <source>
        <dbReference type="Proteomes" id="UP000199519"/>
    </source>
</evidence>
<proteinExistence type="predicted"/>
<dbReference type="EMBL" id="FOHG01000008">
    <property type="protein sequence ID" value="SES85011.1"/>
    <property type="molecule type" value="Genomic_DNA"/>
</dbReference>
<organism evidence="2 3">
    <name type="scientific">Halanaerobium congolense</name>
    <dbReference type="NCBI Taxonomy" id="54121"/>
    <lineage>
        <taxon>Bacteria</taxon>
        <taxon>Bacillati</taxon>
        <taxon>Bacillota</taxon>
        <taxon>Clostridia</taxon>
        <taxon>Halanaerobiales</taxon>
        <taxon>Halanaerobiaceae</taxon>
        <taxon>Halanaerobium</taxon>
    </lineage>
</organism>
<evidence type="ECO:0000313" key="3">
    <source>
        <dbReference type="Proteomes" id="UP000198612"/>
    </source>
</evidence>
<gene>
    <name evidence="1" type="ORF">SAMN04488598_10777</name>
    <name evidence="2" type="ORF">SAMN04515652_10877</name>
</gene>
<evidence type="ECO:0000313" key="1">
    <source>
        <dbReference type="EMBL" id="SDF17943.1"/>
    </source>
</evidence>
<dbReference type="Proteomes" id="UP000198612">
    <property type="component" value="Unassembled WGS sequence"/>
</dbReference>
<evidence type="ECO:0000313" key="2">
    <source>
        <dbReference type="EMBL" id="SES85011.1"/>
    </source>
</evidence>
<dbReference type="Proteomes" id="UP000199519">
    <property type="component" value="Unassembled WGS sequence"/>
</dbReference>
<keyword evidence="4" id="KW-1185">Reference proteome</keyword>
<reference evidence="3 4" key="1">
    <citation type="submission" date="2016-10" db="EMBL/GenBank/DDBJ databases">
        <authorList>
            <person name="Varghese N."/>
            <person name="Submissions S."/>
        </authorList>
    </citation>
    <scope>NUCLEOTIDE SEQUENCE [LARGE SCALE GENOMIC DNA]</scope>
    <source>
        <strain evidence="1 4">WG2</strain>
        <strain evidence="2 3">WG5</strain>
    </source>
</reference>
<sequence length="93" mass="11608">MINEELFEENDEFLDYDENLWLEGVFQYFISEDFNDRIVKEVYLEEDFLDSKWYKYYQGTQWYKKLFFESALDNDLVIPNEYVDIAEIIREER</sequence>
<name>A0A1H9ZUI5_9FIRM</name>